<keyword evidence="2" id="KW-1185">Reference proteome</keyword>
<name>A0A7X1AXQ9_9BACT</name>
<proteinExistence type="predicted"/>
<evidence type="ECO:0000313" key="2">
    <source>
        <dbReference type="Proteomes" id="UP000525652"/>
    </source>
</evidence>
<gene>
    <name evidence="1" type="ORF">H5P30_08855</name>
</gene>
<dbReference type="AlphaFoldDB" id="A0A7X1AXQ9"/>
<dbReference type="EMBL" id="JACHVA010000079">
    <property type="protein sequence ID" value="MBC2601887.1"/>
    <property type="molecule type" value="Genomic_DNA"/>
</dbReference>
<dbReference type="RefSeq" id="WP_185692589.1">
    <property type="nucleotide sequence ID" value="NZ_JACHVA010000079.1"/>
</dbReference>
<accession>A0A7X1AXQ9</accession>
<comment type="caution">
    <text evidence="1">The sequence shown here is derived from an EMBL/GenBank/DDBJ whole genome shotgun (WGS) entry which is preliminary data.</text>
</comment>
<dbReference type="Proteomes" id="UP000525652">
    <property type="component" value="Unassembled WGS sequence"/>
</dbReference>
<sequence>MISLSEFRYTLLGLLLAGSTQAEILYEWNFEDPEGTFLTSVESSGEFQNPWDGAFDRSSTDGEGFFEIGRTPGGIANAYIDVSDDGFGIDPLWVVLEIQEWSFSGKSASETLRLGVVDSPDEERPHVLAQIRLERTGANEVSVLGESFGDGAVSMDPLPVFGAVQEVPVTLAMKIDQADQLFELYYQVADGPFLFLGKGKTSPDREINYLRFGLSGYFNASDEIFSIDRIAFQTSPPEGVKE</sequence>
<protein>
    <submittedName>
        <fullName evidence="1">Uncharacterized protein</fullName>
    </submittedName>
</protein>
<evidence type="ECO:0000313" key="1">
    <source>
        <dbReference type="EMBL" id="MBC2601887.1"/>
    </source>
</evidence>
<reference evidence="1 2" key="1">
    <citation type="submission" date="2020-07" db="EMBL/GenBank/DDBJ databases">
        <authorList>
            <person name="Feng X."/>
        </authorList>
    </citation>
    <scope>NUCLEOTIDE SEQUENCE [LARGE SCALE GENOMIC DNA]</scope>
    <source>
        <strain evidence="1 2">JCM14086</strain>
    </source>
</reference>
<organism evidence="1 2">
    <name type="scientific">Puniceicoccus vermicola</name>
    <dbReference type="NCBI Taxonomy" id="388746"/>
    <lineage>
        <taxon>Bacteria</taxon>
        <taxon>Pseudomonadati</taxon>
        <taxon>Verrucomicrobiota</taxon>
        <taxon>Opitutia</taxon>
        <taxon>Puniceicoccales</taxon>
        <taxon>Puniceicoccaceae</taxon>
        <taxon>Puniceicoccus</taxon>
    </lineage>
</organism>